<organism evidence="1 2">
    <name type="scientific">Pseudomonas phage phiPMW</name>
    <dbReference type="NCBI Taxonomy" id="1815582"/>
    <lineage>
        <taxon>Viruses</taxon>
        <taxon>Duplodnaviria</taxon>
        <taxon>Heunggongvirae</taxon>
        <taxon>Uroviricota</taxon>
        <taxon>Caudoviricetes</taxon>
        <taxon>Plaisancevirus</taxon>
        <taxon>Plaisancevirus PMW</taxon>
    </lineage>
</organism>
<keyword evidence="2" id="KW-1185">Reference proteome</keyword>
<proteinExistence type="predicted"/>
<dbReference type="Proteomes" id="UP000223738">
    <property type="component" value="Segment"/>
</dbReference>
<evidence type="ECO:0000313" key="1">
    <source>
        <dbReference type="EMBL" id="ANA49216.1"/>
    </source>
</evidence>
<reference evidence="1 2" key="1">
    <citation type="submission" date="2016-03" db="EMBL/GenBank/DDBJ databases">
        <title>Characterization of pf16 and phiPMW: Two novel phages infecting Pseudomonas putida PpG1.</title>
        <authorList>
            <person name="Magill D.J."/>
            <person name="Krylov V.N."/>
            <person name="Allen C.C.R."/>
            <person name="McGrath J.W."/>
            <person name="Quinn J.P."/>
            <person name="Kulakov L.A."/>
        </authorList>
    </citation>
    <scope>NUCLEOTIDE SEQUENCE [LARGE SCALE GENOMIC DNA]</scope>
</reference>
<evidence type="ECO:0000313" key="2">
    <source>
        <dbReference type="Proteomes" id="UP000223738"/>
    </source>
</evidence>
<protein>
    <submittedName>
        <fullName evidence="1">Uncharacterized protein</fullName>
    </submittedName>
</protein>
<gene>
    <name evidence="1" type="ORF">PMW_91</name>
</gene>
<dbReference type="EMBL" id="KU862660">
    <property type="protein sequence ID" value="ANA49216.1"/>
    <property type="molecule type" value="Genomic_DNA"/>
</dbReference>
<accession>A0A1S5R1D3</accession>
<sequence length="72" mass="7859">MKIVVTSLKGVDGGVGDAVVYLYGKCGYVIDRVEFDGELLSGEYTREIPADIDSVVSHMSIHSGTFEYRIEA</sequence>
<name>A0A1S5R1D3_9CAUD</name>